<dbReference type="Proteomes" id="UP001064971">
    <property type="component" value="Plasmid pDAETH-1"/>
</dbReference>
<proteinExistence type="predicted"/>
<reference evidence="1" key="1">
    <citation type="submission" date="2022-07" db="EMBL/GenBank/DDBJ databases">
        <title>Complete Genome Sequence of the Radioresistant Bacterium Deinococcus aetherius ST0316, Isolated from the Air Dust collected in Lower Stratosphere above Japan.</title>
        <authorList>
            <person name="Satoh K."/>
            <person name="Hagiwara K."/>
            <person name="Katsumata K."/>
            <person name="Kubo A."/>
            <person name="Yokobori S."/>
            <person name="Yamagishi A."/>
            <person name="Oono Y."/>
            <person name="Narumi I."/>
        </authorList>
    </citation>
    <scope>NUCLEOTIDE SEQUENCE</scope>
    <source>
        <strain evidence="1">ST0316</strain>
        <plasmid evidence="1">pDAETH-1</plasmid>
    </source>
</reference>
<protein>
    <submittedName>
        <fullName evidence="1">Uncharacterized protein</fullName>
    </submittedName>
</protein>
<evidence type="ECO:0000313" key="2">
    <source>
        <dbReference type="Proteomes" id="UP001064971"/>
    </source>
</evidence>
<dbReference type="RefSeq" id="WP_264777726.1">
    <property type="nucleotide sequence ID" value="NZ_AP026561.1"/>
</dbReference>
<organism evidence="1 2">
    <name type="scientific">Deinococcus aetherius</name>
    <dbReference type="NCBI Taxonomy" id="200252"/>
    <lineage>
        <taxon>Bacteria</taxon>
        <taxon>Thermotogati</taxon>
        <taxon>Deinococcota</taxon>
        <taxon>Deinococci</taxon>
        <taxon>Deinococcales</taxon>
        <taxon>Deinococcaceae</taxon>
        <taxon>Deinococcus</taxon>
    </lineage>
</organism>
<gene>
    <name evidence="1" type="ORF">DAETH_38540</name>
</gene>
<keyword evidence="2" id="KW-1185">Reference proteome</keyword>
<sequence length="56" mass="6391">MLDRLGGIQGSTLPVRRLGVYYARHGVLQVMHVREVFRPGLLPQLVTWFDDSLPTK</sequence>
<accession>A0ABM8AJ88</accession>
<geneLocation type="plasmid" evidence="1 2">
    <name>pDAETH-1</name>
</geneLocation>
<dbReference type="EMBL" id="AP026561">
    <property type="protein sequence ID" value="BDP43885.1"/>
    <property type="molecule type" value="Genomic_DNA"/>
</dbReference>
<evidence type="ECO:0000313" key="1">
    <source>
        <dbReference type="EMBL" id="BDP43885.1"/>
    </source>
</evidence>
<keyword evidence="1" id="KW-0614">Plasmid</keyword>
<name>A0ABM8AJ88_9DEIO</name>